<dbReference type="FunFam" id="3.40.50.300:FF:000425">
    <property type="entry name" value="Probable ABC transporter, ATP-binding subunit"/>
    <property type="match status" value="1"/>
</dbReference>
<dbReference type="GO" id="GO:0005524">
    <property type="term" value="F:ATP binding"/>
    <property type="evidence" value="ECO:0007669"/>
    <property type="project" value="UniProtKB-KW"/>
</dbReference>
<name>A0A402ARX1_9CHLR</name>
<keyword evidence="2" id="KW-1003">Cell membrane</keyword>
<keyword evidence="11" id="KW-1185">Reference proteome</keyword>
<dbReference type="InterPro" id="IPR008995">
    <property type="entry name" value="Mo/tungstate-bd_C_term_dom"/>
</dbReference>
<dbReference type="EMBL" id="BIFS01000001">
    <property type="protein sequence ID" value="GCE21847.1"/>
    <property type="molecule type" value="Genomic_DNA"/>
</dbReference>
<dbReference type="SUPFAM" id="SSF50331">
    <property type="entry name" value="MOP-like"/>
    <property type="match status" value="1"/>
</dbReference>
<dbReference type="Gene3D" id="3.40.50.300">
    <property type="entry name" value="P-loop containing nucleotide triphosphate hydrolases"/>
    <property type="match status" value="1"/>
</dbReference>
<dbReference type="Pfam" id="PF08402">
    <property type="entry name" value="TOBE_2"/>
    <property type="match status" value="1"/>
</dbReference>
<organism evidence="10 11">
    <name type="scientific">Dictyobacter kobayashii</name>
    <dbReference type="NCBI Taxonomy" id="2014872"/>
    <lineage>
        <taxon>Bacteria</taxon>
        <taxon>Bacillati</taxon>
        <taxon>Chloroflexota</taxon>
        <taxon>Ktedonobacteria</taxon>
        <taxon>Ktedonobacterales</taxon>
        <taxon>Dictyobacteraceae</taxon>
        <taxon>Dictyobacter</taxon>
    </lineage>
</organism>
<dbReference type="SUPFAM" id="SSF52540">
    <property type="entry name" value="P-loop containing nucleoside triphosphate hydrolases"/>
    <property type="match status" value="1"/>
</dbReference>
<dbReference type="GO" id="GO:0043190">
    <property type="term" value="C:ATP-binding cassette (ABC) transporter complex"/>
    <property type="evidence" value="ECO:0007669"/>
    <property type="project" value="InterPro"/>
</dbReference>
<keyword evidence="3" id="KW-0997">Cell inner membrane</keyword>
<dbReference type="Gene3D" id="2.40.50.100">
    <property type="match status" value="1"/>
</dbReference>
<evidence type="ECO:0000313" key="11">
    <source>
        <dbReference type="Proteomes" id="UP000287188"/>
    </source>
</evidence>
<reference evidence="11" key="1">
    <citation type="submission" date="2018-12" db="EMBL/GenBank/DDBJ databases">
        <title>Tengunoibacter tsumagoiensis gen. nov., sp. nov., Dictyobacter kobayashii sp. nov., D. alpinus sp. nov., and D. joshuensis sp. nov. and description of Dictyobacteraceae fam. nov. within the order Ktedonobacterales isolated from Tengu-no-mugimeshi.</title>
        <authorList>
            <person name="Wang C.M."/>
            <person name="Zheng Y."/>
            <person name="Sakai Y."/>
            <person name="Toyoda A."/>
            <person name="Minakuchi Y."/>
            <person name="Abe K."/>
            <person name="Yokota A."/>
            <person name="Yabe S."/>
        </authorList>
    </citation>
    <scope>NUCLEOTIDE SEQUENCE [LARGE SCALE GENOMIC DNA]</scope>
    <source>
        <strain evidence="11">Uno11</strain>
    </source>
</reference>
<evidence type="ECO:0000259" key="9">
    <source>
        <dbReference type="PROSITE" id="PS50893"/>
    </source>
</evidence>
<accession>A0A402ARX1</accession>
<dbReference type="PANTHER" id="PTHR42781">
    <property type="entry name" value="SPERMIDINE/PUTRESCINE IMPORT ATP-BINDING PROTEIN POTA"/>
    <property type="match status" value="1"/>
</dbReference>
<dbReference type="GO" id="GO:0015418">
    <property type="term" value="F:ABC-type quaternary ammonium compound transporting activity"/>
    <property type="evidence" value="ECO:0007669"/>
    <property type="project" value="UniProtKB-EC"/>
</dbReference>
<dbReference type="EC" id="7.6.2.9" evidence="8"/>
<feature type="domain" description="ABC transporter" evidence="9">
    <location>
        <begin position="5"/>
        <end position="239"/>
    </location>
</feature>
<dbReference type="InterPro" id="IPR013611">
    <property type="entry name" value="Transp-assoc_OB_typ2"/>
</dbReference>
<evidence type="ECO:0000256" key="2">
    <source>
        <dbReference type="ARBA" id="ARBA00022475"/>
    </source>
</evidence>
<evidence type="ECO:0000256" key="4">
    <source>
        <dbReference type="ARBA" id="ARBA00022741"/>
    </source>
</evidence>
<evidence type="ECO:0000256" key="6">
    <source>
        <dbReference type="ARBA" id="ARBA00022967"/>
    </source>
</evidence>
<evidence type="ECO:0000256" key="8">
    <source>
        <dbReference type="ARBA" id="ARBA00066388"/>
    </source>
</evidence>
<dbReference type="AlphaFoldDB" id="A0A402ARX1"/>
<dbReference type="SMART" id="SM00382">
    <property type="entry name" value="AAA"/>
    <property type="match status" value="1"/>
</dbReference>
<keyword evidence="6" id="KW-1278">Translocase</keyword>
<gene>
    <name evidence="10" type="ORF">KDK_56470</name>
</gene>
<dbReference type="InterPro" id="IPR027417">
    <property type="entry name" value="P-loop_NTPase"/>
</dbReference>
<evidence type="ECO:0000256" key="7">
    <source>
        <dbReference type="ARBA" id="ARBA00023136"/>
    </source>
</evidence>
<keyword evidence="1" id="KW-0813">Transport</keyword>
<keyword evidence="5" id="KW-0067">ATP-binding</keyword>
<dbReference type="Proteomes" id="UP000287188">
    <property type="component" value="Unassembled WGS sequence"/>
</dbReference>
<evidence type="ECO:0000256" key="1">
    <source>
        <dbReference type="ARBA" id="ARBA00022448"/>
    </source>
</evidence>
<evidence type="ECO:0000256" key="3">
    <source>
        <dbReference type="ARBA" id="ARBA00022519"/>
    </source>
</evidence>
<proteinExistence type="predicted"/>
<dbReference type="InterPro" id="IPR003593">
    <property type="entry name" value="AAA+_ATPase"/>
</dbReference>
<dbReference type="GO" id="GO:0016887">
    <property type="term" value="F:ATP hydrolysis activity"/>
    <property type="evidence" value="ECO:0007669"/>
    <property type="project" value="InterPro"/>
</dbReference>
<dbReference type="PROSITE" id="PS00211">
    <property type="entry name" value="ABC_TRANSPORTER_1"/>
    <property type="match status" value="1"/>
</dbReference>
<keyword evidence="4" id="KW-0547">Nucleotide-binding</keyword>
<evidence type="ECO:0000313" key="10">
    <source>
        <dbReference type="EMBL" id="GCE21847.1"/>
    </source>
</evidence>
<protein>
    <recommendedName>
        <fullName evidence="8">ABC-type quaternary amine transporter</fullName>
        <ecNumber evidence="8">7.6.2.9</ecNumber>
    </recommendedName>
</protein>
<dbReference type="Pfam" id="PF00005">
    <property type="entry name" value="ABC_tran"/>
    <property type="match status" value="1"/>
</dbReference>
<evidence type="ECO:0000256" key="5">
    <source>
        <dbReference type="ARBA" id="ARBA00022840"/>
    </source>
</evidence>
<sequence>MSMYLRIKQLNKTYGSRQVVSDLDLSVREGEVLSLLGPSGCGKTTILRMLAGLVTPDSGYIEVGDRVFFDGKRGLPVEERGLGMVFQDYALWPHMTVAQNISFGLRLRRMPGRQIKERLQTLLELVNLPGYEQRYPYQLSGGQQQRVAVARALATEPRLLLLDEPLSSLDAALRETMSAELVQLFKRLNITTINVTHDQNEAMTMSDRIAVLRDGKVQQVGTPTELYLQPQNAFVASFMGQANMLPGALVVNDNEENGTSGSLQLLDEEIYLSGQISAEARAHSGSHNFVCRPANITIIQELPPAPHQNILPGQVAQTFFVGGRWRTHIKAGSQQQYTIQAFTDQPLQPAQAVWLEFPSTQSLIVPV</sequence>
<comment type="caution">
    <text evidence="10">The sequence shown here is derived from an EMBL/GenBank/DDBJ whole genome shotgun (WGS) entry which is preliminary data.</text>
</comment>
<dbReference type="InterPro" id="IPR050093">
    <property type="entry name" value="ABC_SmlMolc_Importer"/>
</dbReference>
<dbReference type="InterPro" id="IPR017871">
    <property type="entry name" value="ABC_transporter-like_CS"/>
</dbReference>
<keyword evidence="7" id="KW-0472">Membrane</keyword>
<dbReference type="PROSITE" id="PS50893">
    <property type="entry name" value="ABC_TRANSPORTER_2"/>
    <property type="match status" value="1"/>
</dbReference>
<dbReference type="PANTHER" id="PTHR42781:SF1">
    <property type="entry name" value="THIAMINE IMPORT ATP-BINDING PROTEIN THIQ"/>
    <property type="match status" value="1"/>
</dbReference>
<dbReference type="InterPro" id="IPR003439">
    <property type="entry name" value="ABC_transporter-like_ATP-bd"/>
</dbReference>